<feature type="transmembrane region" description="Helical" evidence="1">
    <location>
        <begin position="298"/>
        <end position="323"/>
    </location>
</feature>
<keyword evidence="1" id="KW-1133">Transmembrane helix</keyword>
<feature type="transmembrane region" description="Helical" evidence="1">
    <location>
        <begin position="51"/>
        <end position="70"/>
    </location>
</feature>
<keyword evidence="3" id="KW-1185">Reference proteome</keyword>
<proteinExistence type="predicted"/>
<protein>
    <recommendedName>
        <fullName evidence="4">Odorant receptor</fullName>
    </recommendedName>
</protein>
<dbReference type="Proteomes" id="UP001642540">
    <property type="component" value="Unassembled WGS sequence"/>
</dbReference>
<evidence type="ECO:0008006" key="4">
    <source>
        <dbReference type="Google" id="ProtNLM"/>
    </source>
</evidence>
<feature type="transmembrane region" description="Helical" evidence="1">
    <location>
        <begin position="195"/>
        <end position="218"/>
    </location>
</feature>
<evidence type="ECO:0000313" key="2">
    <source>
        <dbReference type="EMBL" id="CAL8129290.1"/>
    </source>
</evidence>
<reference evidence="2 3" key="1">
    <citation type="submission" date="2024-08" db="EMBL/GenBank/DDBJ databases">
        <authorList>
            <person name="Cucini C."/>
            <person name="Frati F."/>
        </authorList>
    </citation>
    <scope>NUCLEOTIDE SEQUENCE [LARGE SCALE GENOMIC DNA]</scope>
</reference>
<evidence type="ECO:0000256" key="1">
    <source>
        <dbReference type="SAM" id="Phobius"/>
    </source>
</evidence>
<feature type="transmembrane region" description="Helical" evidence="1">
    <location>
        <begin position="170"/>
        <end position="189"/>
    </location>
</feature>
<evidence type="ECO:0000313" key="3">
    <source>
        <dbReference type="Proteomes" id="UP001642540"/>
    </source>
</evidence>
<dbReference type="EMBL" id="CAXLJM020000076">
    <property type="protein sequence ID" value="CAL8129290.1"/>
    <property type="molecule type" value="Genomic_DNA"/>
</dbReference>
<feature type="transmembrane region" description="Helical" evidence="1">
    <location>
        <begin position="269"/>
        <end position="292"/>
    </location>
</feature>
<keyword evidence="1" id="KW-0812">Transmembrane</keyword>
<comment type="caution">
    <text evidence="2">The sequence shown here is derived from an EMBL/GenBank/DDBJ whole genome shotgun (WGS) entry which is preliminary data.</text>
</comment>
<name>A0ABP1RJT3_9HEXA</name>
<keyword evidence="1" id="KW-0472">Membrane</keyword>
<organism evidence="2 3">
    <name type="scientific">Orchesella dallaii</name>
    <dbReference type="NCBI Taxonomy" id="48710"/>
    <lineage>
        <taxon>Eukaryota</taxon>
        <taxon>Metazoa</taxon>
        <taxon>Ecdysozoa</taxon>
        <taxon>Arthropoda</taxon>
        <taxon>Hexapoda</taxon>
        <taxon>Collembola</taxon>
        <taxon>Entomobryomorpha</taxon>
        <taxon>Entomobryoidea</taxon>
        <taxon>Orchesellidae</taxon>
        <taxon>Orchesellinae</taxon>
        <taxon>Orchesella</taxon>
    </lineage>
</organism>
<feature type="transmembrane region" description="Helical" evidence="1">
    <location>
        <begin position="82"/>
        <end position="100"/>
    </location>
</feature>
<feature type="transmembrane region" description="Helical" evidence="1">
    <location>
        <begin position="137"/>
        <end position="158"/>
    </location>
</feature>
<accession>A0ABP1RJT3</accession>
<sequence length="395" mass="45342">MALTSAALRVHNVLETLTISSFTIHQTSFVVRQSKIKGLRLKSIHHSIKCFLGFIFIFSFIKVFCMLTYYGKKQRSIEELGIFAFIMTIVSIALPALWTVERHSNELCKVLTQRFKFRRLNPEKRSWKQRALFGEGFIYILGFIYVYIPIIISLLPLIRNYDPVQATLLFLYKVISGTTEIGTFARLSITLFACIFYPFISIHSAATVLLLLLFIIMVTEGVQQLSNELYGIHRNSKFSREIFQFRKCLRLYKILQIMTTLANQAVEEFVSIGVFMGMFSTASVSFIAIKLYSFLPPIFHLFFCLTALAAFLLYFFLISLAAVPNKNGKIFKEYWMKFLSFSNSSAFYRKQLKACLPIGYSMEPAVRYITAKTAPCIIDVIINFTVTFALLNDNA</sequence>
<gene>
    <name evidence="2" type="ORF">ODALV1_LOCUS23051</name>
</gene>